<dbReference type="EMBL" id="GBRH01221393">
    <property type="protein sequence ID" value="JAD76502.1"/>
    <property type="molecule type" value="Transcribed_RNA"/>
</dbReference>
<reference evidence="1" key="2">
    <citation type="journal article" date="2015" name="Data Brief">
        <title>Shoot transcriptome of the giant reed, Arundo donax.</title>
        <authorList>
            <person name="Barrero R.A."/>
            <person name="Guerrero F.D."/>
            <person name="Moolhuijzen P."/>
            <person name="Goolsby J.A."/>
            <person name="Tidwell J."/>
            <person name="Bellgard S.E."/>
            <person name="Bellgard M.I."/>
        </authorList>
    </citation>
    <scope>NUCLEOTIDE SEQUENCE</scope>
    <source>
        <tissue evidence="1">Shoot tissue taken approximately 20 cm above the soil surface</tissue>
    </source>
</reference>
<proteinExistence type="predicted"/>
<sequence length="32" mass="3542">MSDLGPLLPERTTQGNNCHGTIVTNRIYLVID</sequence>
<reference evidence="1" key="1">
    <citation type="submission" date="2014-09" db="EMBL/GenBank/DDBJ databases">
        <authorList>
            <person name="Magalhaes I.L.F."/>
            <person name="Oliveira U."/>
            <person name="Santos F.R."/>
            <person name="Vidigal T.H.D.A."/>
            <person name="Brescovit A.D."/>
            <person name="Santos A.J."/>
        </authorList>
    </citation>
    <scope>NUCLEOTIDE SEQUENCE</scope>
    <source>
        <tissue evidence="1">Shoot tissue taken approximately 20 cm above the soil surface</tissue>
    </source>
</reference>
<name>A0A0A9CYE3_ARUDO</name>
<evidence type="ECO:0000313" key="1">
    <source>
        <dbReference type="EMBL" id="JAD76502.1"/>
    </source>
</evidence>
<protein>
    <submittedName>
        <fullName evidence="1">Uncharacterized protein</fullName>
    </submittedName>
</protein>
<organism evidence="1">
    <name type="scientific">Arundo donax</name>
    <name type="common">Giant reed</name>
    <name type="synonym">Donax arundinaceus</name>
    <dbReference type="NCBI Taxonomy" id="35708"/>
    <lineage>
        <taxon>Eukaryota</taxon>
        <taxon>Viridiplantae</taxon>
        <taxon>Streptophyta</taxon>
        <taxon>Embryophyta</taxon>
        <taxon>Tracheophyta</taxon>
        <taxon>Spermatophyta</taxon>
        <taxon>Magnoliopsida</taxon>
        <taxon>Liliopsida</taxon>
        <taxon>Poales</taxon>
        <taxon>Poaceae</taxon>
        <taxon>PACMAD clade</taxon>
        <taxon>Arundinoideae</taxon>
        <taxon>Arundineae</taxon>
        <taxon>Arundo</taxon>
    </lineage>
</organism>
<dbReference type="AlphaFoldDB" id="A0A0A9CYE3"/>
<accession>A0A0A9CYE3</accession>